<comment type="caution">
    <text evidence="2">The sequence shown here is derived from an EMBL/GenBank/DDBJ whole genome shotgun (WGS) entry which is preliminary data.</text>
</comment>
<gene>
    <name evidence="2" type="ORF">LV85_03016</name>
</gene>
<name>A0A2W7QQN1_9BACT</name>
<dbReference type="OrthoDB" id="1492409at2"/>
<feature type="chain" id="PRO_5016111448" evidence="1">
    <location>
        <begin position="20"/>
        <end position="195"/>
    </location>
</feature>
<evidence type="ECO:0000313" key="3">
    <source>
        <dbReference type="Proteomes" id="UP000248882"/>
    </source>
</evidence>
<evidence type="ECO:0000313" key="2">
    <source>
        <dbReference type="EMBL" id="PZX49576.1"/>
    </source>
</evidence>
<accession>A0A2W7QQN1</accession>
<keyword evidence="1" id="KW-0732">Signal</keyword>
<dbReference type="Proteomes" id="UP000248882">
    <property type="component" value="Unassembled WGS sequence"/>
</dbReference>
<dbReference type="EMBL" id="QKZT01000014">
    <property type="protein sequence ID" value="PZX49576.1"/>
    <property type="molecule type" value="Genomic_DNA"/>
</dbReference>
<dbReference type="AlphaFoldDB" id="A0A2W7QQN1"/>
<reference evidence="2 3" key="1">
    <citation type="submission" date="2018-06" db="EMBL/GenBank/DDBJ databases">
        <title>Genomic Encyclopedia of Archaeal and Bacterial Type Strains, Phase II (KMG-II): from individual species to whole genera.</title>
        <authorList>
            <person name="Goeker M."/>
        </authorList>
    </citation>
    <scope>NUCLEOTIDE SEQUENCE [LARGE SCALE GENOMIC DNA]</scope>
    <source>
        <strain evidence="2 3">DSM 19830</strain>
    </source>
</reference>
<protein>
    <submittedName>
        <fullName evidence="2">Uncharacterized protein</fullName>
    </submittedName>
</protein>
<feature type="signal peptide" evidence="1">
    <location>
        <begin position="1"/>
        <end position="19"/>
    </location>
</feature>
<organism evidence="2 3">
    <name type="scientific">Algoriphagus chordae</name>
    <dbReference type="NCBI Taxonomy" id="237019"/>
    <lineage>
        <taxon>Bacteria</taxon>
        <taxon>Pseudomonadati</taxon>
        <taxon>Bacteroidota</taxon>
        <taxon>Cytophagia</taxon>
        <taxon>Cytophagales</taxon>
        <taxon>Cyclobacteriaceae</taxon>
        <taxon>Algoriphagus</taxon>
    </lineage>
</organism>
<dbReference type="RefSeq" id="WP_111320855.1">
    <property type="nucleotide sequence ID" value="NZ_QKZT01000014.1"/>
</dbReference>
<proteinExistence type="predicted"/>
<keyword evidence="3" id="KW-1185">Reference proteome</keyword>
<evidence type="ECO:0000256" key="1">
    <source>
        <dbReference type="SAM" id="SignalP"/>
    </source>
</evidence>
<sequence>MKALLTLALSGLLATSTFAANGPEDLKENSTVHTNYKKISVHLNEGVGKAKIAILDMNGKKLHQRSVKAKDEVHVPYDLNGLPCAEYQVMITTEDEQVTYTVETVEKEEPTPVVYPLMAYGKKVNDYTINLVVIGLEEAGVDVKIKTVAGDRLVHEELVDQPEGFRKNYKLNGVDAEDVYFEVTDAKGRTRTIYI</sequence>